<dbReference type="PANTHER" id="PTHR10622:SF10">
    <property type="entry name" value="HET DOMAIN-CONTAINING PROTEIN"/>
    <property type="match status" value="1"/>
</dbReference>
<reference evidence="4" key="1">
    <citation type="journal article" date="2019" name="Beilstein J. Org. Chem.">
        <title>Nanangenines: drimane sesquiterpenoids as the dominant metabolite cohort of a novel Australian fungus, Aspergillus nanangensis.</title>
        <authorList>
            <person name="Lacey H.J."/>
            <person name="Gilchrist C.L.M."/>
            <person name="Crombie A."/>
            <person name="Kalaitzis J.A."/>
            <person name="Vuong D."/>
            <person name="Rutledge P.J."/>
            <person name="Turner P."/>
            <person name="Pitt J.I."/>
            <person name="Lacey E."/>
            <person name="Chooi Y.H."/>
            <person name="Piggott A.M."/>
        </authorList>
    </citation>
    <scope>NUCLEOTIDE SEQUENCE</scope>
    <source>
        <strain evidence="4">MST-FP2251</strain>
    </source>
</reference>
<reference evidence="4" key="2">
    <citation type="submission" date="2020-02" db="EMBL/GenBank/DDBJ databases">
        <authorList>
            <person name="Gilchrist C.L.M."/>
            <person name="Chooi Y.-H."/>
        </authorList>
    </citation>
    <scope>NUCLEOTIDE SEQUENCE</scope>
    <source>
        <strain evidence="4">MST-FP2251</strain>
    </source>
</reference>
<comment type="caution">
    <text evidence="4">The sequence shown here is derived from an EMBL/GenBank/DDBJ whole genome shotgun (WGS) entry which is preliminary data.</text>
</comment>
<evidence type="ECO:0008006" key="6">
    <source>
        <dbReference type="Google" id="ProtNLM"/>
    </source>
</evidence>
<evidence type="ECO:0000259" key="3">
    <source>
        <dbReference type="Pfam" id="PF26640"/>
    </source>
</evidence>
<dbReference type="Pfam" id="PF26640">
    <property type="entry name" value="DUF8212"/>
    <property type="match status" value="1"/>
</dbReference>
<dbReference type="AlphaFoldDB" id="A0AAD4CNX8"/>
<evidence type="ECO:0000313" key="4">
    <source>
        <dbReference type="EMBL" id="KAF9889966.1"/>
    </source>
</evidence>
<dbReference type="InterPro" id="IPR058525">
    <property type="entry name" value="DUF8212"/>
</dbReference>
<keyword evidence="5" id="KW-1185">Reference proteome</keyword>
<dbReference type="InterPro" id="IPR010730">
    <property type="entry name" value="HET"/>
</dbReference>
<feature type="domain" description="Heterokaryon incompatibility" evidence="2">
    <location>
        <begin position="22"/>
        <end position="111"/>
    </location>
</feature>
<sequence>MRLLNTVTLKLEDITPNNIPPYAILSHTWGENEVIFEDFQRRTAESKPAWSQKIEKCCQQALRAGLEYTWIDTCCIDKSSSAELSETINSMYSWYENAQVCYAYLEDVSRDVDPNKPGSAFERSRWFTRGFTLQELIAPHDVVFFSDDWVEIGRKSDLYINLCRITQIDEDILLHKRPVASASVARRMAWAAHRKTSRPEDIAYCLMGLFSVNMPMLYGEGERAFLRLQEEIMKQSDDQSIFAWVDPESSPDSLHGLLAPSPSRFAGCANILPYQDWEPRQPYTMTNRGLQIELPLTRIQDDIYVAALDCPSPPDYKNFSFIAIFLRRLSDVDAQYARVKVGTLAEVRERSKPQTIYVRQVQLASEMYGVFPIHFMQIRSVPEQSVYRISNVIDVNGSSEKSPPAITSSRASETTEVPSTFRKTFSLPKGGISLAALVIFTRCEDDETVVVALGSGTAFDVCFSAFDYLARDSQKQFQFSHPKQSGNWVKLAEHWVCVKVEAQMSQIRNGARYFLVDIQINPVPKRRLEAMADSLQKKLLPPATSATDDSLSSKDSTSDNIKPRHSIFNLRKFMKT</sequence>
<feature type="compositionally biased region" description="Low complexity" evidence="1">
    <location>
        <begin position="544"/>
        <end position="559"/>
    </location>
</feature>
<name>A0AAD4CNX8_ASPNN</name>
<evidence type="ECO:0000313" key="5">
    <source>
        <dbReference type="Proteomes" id="UP001194746"/>
    </source>
</evidence>
<feature type="region of interest" description="Disordered" evidence="1">
    <location>
        <begin position="542"/>
        <end position="562"/>
    </location>
</feature>
<dbReference type="EMBL" id="VCAU01000031">
    <property type="protein sequence ID" value="KAF9889966.1"/>
    <property type="molecule type" value="Genomic_DNA"/>
</dbReference>
<dbReference type="Proteomes" id="UP001194746">
    <property type="component" value="Unassembled WGS sequence"/>
</dbReference>
<feature type="domain" description="DUF8212" evidence="3">
    <location>
        <begin position="223"/>
        <end position="254"/>
    </location>
</feature>
<protein>
    <recommendedName>
        <fullName evidence="6">Heterokaryon incompatibility domain-containing protein</fullName>
    </recommendedName>
</protein>
<dbReference type="Pfam" id="PF06985">
    <property type="entry name" value="HET"/>
    <property type="match status" value="1"/>
</dbReference>
<proteinExistence type="predicted"/>
<dbReference type="PANTHER" id="PTHR10622">
    <property type="entry name" value="HET DOMAIN-CONTAINING PROTEIN"/>
    <property type="match status" value="1"/>
</dbReference>
<evidence type="ECO:0000256" key="1">
    <source>
        <dbReference type="SAM" id="MobiDB-lite"/>
    </source>
</evidence>
<accession>A0AAD4CNX8</accession>
<gene>
    <name evidence="4" type="ORF">FE257_006840</name>
</gene>
<organism evidence="4 5">
    <name type="scientific">Aspergillus nanangensis</name>
    <dbReference type="NCBI Taxonomy" id="2582783"/>
    <lineage>
        <taxon>Eukaryota</taxon>
        <taxon>Fungi</taxon>
        <taxon>Dikarya</taxon>
        <taxon>Ascomycota</taxon>
        <taxon>Pezizomycotina</taxon>
        <taxon>Eurotiomycetes</taxon>
        <taxon>Eurotiomycetidae</taxon>
        <taxon>Eurotiales</taxon>
        <taxon>Aspergillaceae</taxon>
        <taxon>Aspergillus</taxon>
        <taxon>Aspergillus subgen. Circumdati</taxon>
    </lineage>
</organism>
<evidence type="ECO:0000259" key="2">
    <source>
        <dbReference type="Pfam" id="PF06985"/>
    </source>
</evidence>